<dbReference type="Gene3D" id="3.30.2350.10">
    <property type="entry name" value="Pseudouridine synthase"/>
    <property type="match status" value="1"/>
</dbReference>
<evidence type="ECO:0000256" key="1">
    <source>
        <dbReference type="ARBA" id="ARBA00010876"/>
    </source>
</evidence>
<evidence type="ECO:0000256" key="2">
    <source>
        <dbReference type="ARBA" id="ARBA00022552"/>
    </source>
</evidence>
<keyword evidence="3" id="KW-0819">tRNA processing</keyword>
<evidence type="ECO:0000256" key="5">
    <source>
        <dbReference type="ARBA" id="ARBA00036184"/>
    </source>
</evidence>
<evidence type="ECO:0000256" key="9">
    <source>
        <dbReference type="RuleBase" id="RU362028"/>
    </source>
</evidence>
<dbReference type="GO" id="GO:0160142">
    <property type="term" value="F:23S rRNA pseudouridine(746) synthase activity"/>
    <property type="evidence" value="ECO:0007669"/>
    <property type="project" value="UniProtKB-EC"/>
</dbReference>
<evidence type="ECO:0000259" key="10">
    <source>
        <dbReference type="Pfam" id="PF00849"/>
    </source>
</evidence>
<protein>
    <recommendedName>
        <fullName evidence="9">Pseudouridine synthase</fullName>
        <ecNumber evidence="9">5.4.99.-</ecNumber>
    </recommendedName>
</protein>
<evidence type="ECO:0000256" key="6">
    <source>
        <dbReference type="ARBA" id="ARBA00036916"/>
    </source>
</evidence>
<evidence type="ECO:0000256" key="8">
    <source>
        <dbReference type="PIRSR" id="PIRSR606225-1"/>
    </source>
</evidence>
<comment type="catalytic activity">
    <reaction evidence="5">
        <text>uridine(32) in tRNA = pseudouridine(32) in tRNA</text>
        <dbReference type="Rhea" id="RHEA:42544"/>
        <dbReference type="Rhea" id="RHEA-COMP:10107"/>
        <dbReference type="Rhea" id="RHEA-COMP:10108"/>
        <dbReference type="ChEBI" id="CHEBI:65314"/>
        <dbReference type="ChEBI" id="CHEBI:65315"/>
        <dbReference type="EC" id="5.4.99.28"/>
    </reaction>
</comment>
<keyword evidence="4 9" id="KW-0413">Isomerase</keyword>
<accession>E0Y092</accession>
<evidence type="ECO:0000313" key="11">
    <source>
        <dbReference type="EMBL" id="ADI20083.1"/>
    </source>
</evidence>
<comment type="catalytic activity">
    <reaction evidence="9">
        <text>a uridine in RNA = a pseudouridine in RNA</text>
        <dbReference type="Rhea" id="RHEA:48348"/>
        <dbReference type="Rhea" id="RHEA-COMP:12068"/>
        <dbReference type="Rhea" id="RHEA-COMP:12069"/>
        <dbReference type="ChEBI" id="CHEBI:65314"/>
        <dbReference type="ChEBI" id="CHEBI:65315"/>
    </reaction>
</comment>
<dbReference type="EMBL" id="GU474938">
    <property type="protein sequence ID" value="ADI20083.1"/>
    <property type="molecule type" value="Genomic_DNA"/>
</dbReference>
<reference evidence="11" key="1">
    <citation type="journal article" date="2011" name="Environ. Microbiol.">
        <title>Time-series analyses of Monterey Bay coastal microbial picoplankton using a 'genome proxy' microarray.</title>
        <authorList>
            <person name="Rich V.I."/>
            <person name="Pham V.D."/>
            <person name="Eppley J."/>
            <person name="Shi Y."/>
            <person name="DeLong E.F."/>
        </authorList>
    </citation>
    <scope>NUCLEOTIDE SEQUENCE</scope>
</reference>
<dbReference type="PANTHER" id="PTHR21600:SF91">
    <property type="entry name" value="DUAL-SPECIFICITY RNA PSEUDOURIDINE SYNTHASE RLUA"/>
    <property type="match status" value="1"/>
</dbReference>
<dbReference type="InterPro" id="IPR020103">
    <property type="entry name" value="PsdUridine_synth_cat_dom_sf"/>
</dbReference>
<name>E0Y092_9PROT</name>
<dbReference type="InterPro" id="IPR006145">
    <property type="entry name" value="PsdUridine_synth_RsuA/RluA"/>
</dbReference>
<dbReference type="FunFam" id="3.30.2350.10:FF:000005">
    <property type="entry name" value="Pseudouridine synthase"/>
    <property type="match status" value="1"/>
</dbReference>
<evidence type="ECO:0000256" key="7">
    <source>
        <dbReference type="ARBA" id="ARBA00037305"/>
    </source>
</evidence>
<dbReference type="GO" id="GO:0008033">
    <property type="term" value="P:tRNA processing"/>
    <property type="evidence" value="ECO:0007669"/>
    <property type="project" value="UniProtKB-KW"/>
</dbReference>
<dbReference type="SUPFAM" id="SSF55120">
    <property type="entry name" value="Pseudouridine synthase"/>
    <property type="match status" value="1"/>
</dbReference>
<comment type="function">
    <text evidence="7">Dual specificity enzyme that catalyzes the synthesis of pseudouridine from uracil-746 in 23S ribosomal RNA and from uracil-32 in the anticodon stem and loop of transfer RNAs.</text>
</comment>
<evidence type="ECO:0000256" key="4">
    <source>
        <dbReference type="ARBA" id="ARBA00023235"/>
    </source>
</evidence>
<dbReference type="GO" id="GO:0003723">
    <property type="term" value="F:RNA binding"/>
    <property type="evidence" value="ECO:0007669"/>
    <property type="project" value="InterPro"/>
</dbReference>
<dbReference type="PROSITE" id="PS01129">
    <property type="entry name" value="PSI_RLU"/>
    <property type="match status" value="1"/>
</dbReference>
<dbReference type="GO" id="GO:0160151">
    <property type="term" value="F:tRNA pseudouridine(32) synthase activity"/>
    <property type="evidence" value="ECO:0007669"/>
    <property type="project" value="UniProtKB-EC"/>
</dbReference>
<dbReference type="InterPro" id="IPR050188">
    <property type="entry name" value="RluA_PseudoU_synthase"/>
</dbReference>
<comment type="catalytic activity">
    <reaction evidence="6">
        <text>uridine(746) in 23S rRNA = pseudouridine(746) in 23S rRNA</text>
        <dbReference type="Rhea" id="RHEA:42548"/>
        <dbReference type="Rhea" id="RHEA-COMP:10109"/>
        <dbReference type="Rhea" id="RHEA-COMP:10110"/>
        <dbReference type="ChEBI" id="CHEBI:65314"/>
        <dbReference type="ChEBI" id="CHEBI:65315"/>
        <dbReference type="EC" id="5.4.99.29"/>
    </reaction>
</comment>
<feature type="domain" description="Pseudouridine synthase RsuA/RluA-like" evidence="10">
    <location>
        <begin position="21"/>
        <end position="167"/>
    </location>
</feature>
<dbReference type="PANTHER" id="PTHR21600">
    <property type="entry name" value="MITOCHONDRIAL RNA PSEUDOURIDINE SYNTHASE"/>
    <property type="match status" value="1"/>
</dbReference>
<feature type="active site" evidence="8">
    <location>
        <position position="63"/>
    </location>
</feature>
<comment type="function">
    <text evidence="9">Responsible for synthesis of pseudouridine from uracil.</text>
</comment>
<dbReference type="InterPro" id="IPR006225">
    <property type="entry name" value="PsdUridine_synth_RluC/D"/>
</dbReference>
<dbReference type="NCBIfam" id="TIGR00005">
    <property type="entry name" value="rluA_subfam"/>
    <property type="match status" value="1"/>
</dbReference>
<dbReference type="GO" id="GO:0000455">
    <property type="term" value="P:enzyme-directed rRNA pseudouridine synthesis"/>
    <property type="evidence" value="ECO:0007669"/>
    <property type="project" value="TreeGrafter"/>
</dbReference>
<keyword evidence="2" id="KW-0698">rRNA processing</keyword>
<proteinExistence type="inferred from homology"/>
<dbReference type="EC" id="5.4.99.-" evidence="9"/>
<dbReference type="AlphaFoldDB" id="E0Y092"/>
<dbReference type="CDD" id="cd02869">
    <property type="entry name" value="PseudoU_synth_RluA_like"/>
    <property type="match status" value="1"/>
</dbReference>
<dbReference type="InterPro" id="IPR006224">
    <property type="entry name" value="PsdUridine_synth_RluA-like_CS"/>
</dbReference>
<sequence>MKPFVYSPPKIPLDILYIDEDVLVVNKPSGLLSVPGKELKHRDSMELRVKAQYPNSFLVHRLDMDTSGIMIFALNKNTQRLLNMQFEKRMVKKLYEARVFGNMKARNGSINLPLIVDWPNRPMQKVDIENGKSALTHWRVLKKEKNESRVELMPETGRTHQLRVHMKSLGHTILGDRFYGNAMEISLADKLQLHAKRLIIIHPKSDKQFTFEASTPF</sequence>
<dbReference type="Pfam" id="PF00849">
    <property type="entry name" value="PseudoU_synth_2"/>
    <property type="match status" value="1"/>
</dbReference>
<evidence type="ECO:0000256" key="3">
    <source>
        <dbReference type="ARBA" id="ARBA00022694"/>
    </source>
</evidence>
<comment type="similarity">
    <text evidence="1 9">Belongs to the pseudouridine synthase RluA family.</text>
</comment>
<organism evidence="11">
    <name type="scientific">uncultured alpha proteobacterium EB080_L06A09</name>
    <dbReference type="NCBI Taxonomy" id="710794"/>
    <lineage>
        <taxon>Bacteria</taxon>
        <taxon>Pseudomonadati</taxon>
        <taxon>Pseudomonadota</taxon>
        <taxon>Alphaproteobacteria</taxon>
        <taxon>environmental samples</taxon>
    </lineage>
</organism>